<evidence type="ECO:0000256" key="1">
    <source>
        <dbReference type="ARBA" id="ARBA00001554"/>
    </source>
</evidence>
<dbReference type="Proteomes" id="UP000724686">
    <property type="component" value="Unassembled WGS sequence"/>
</dbReference>
<comment type="catalytic activity">
    <reaction evidence="1">
        <text>(4aS,6R)-4a-hydroxy-L-erythro-5,6,7,8-tetrahydrobiopterin = (6R)-L-erythro-6,7-dihydrobiopterin + H2O</text>
        <dbReference type="Rhea" id="RHEA:11920"/>
        <dbReference type="ChEBI" id="CHEBI:15377"/>
        <dbReference type="ChEBI" id="CHEBI:15642"/>
        <dbReference type="ChEBI" id="CHEBI:43120"/>
        <dbReference type="EC" id="4.2.1.96"/>
    </reaction>
</comment>
<dbReference type="RefSeq" id="WP_205280056.1">
    <property type="nucleotide sequence ID" value="NZ_JAFFPU010000044.1"/>
</dbReference>
<evidence type="ECO:0000256" key="2">
    <source>
        <dbReference type="ARBA" id="ARBA00006472"/>
    </source>
</evidence>
<evidence type="ECO:0000313" key="5">
    <source>
        <dbReference type="EMBL" id="MBM9578004.1"/>
    </source>
</evidence>
<dbReference type="EMBL" id="JAFFPU010000044">
    <property type="protein sequence ID" value="MBM9578004.1"/>
    <property type="molecule type" value="Genomic_DNA"/>
</dbReference>
<keyword evidence="4" id="KW-0456">Lyase</keyword>
<name>A0ABS2UCX3_9LEPT</name>
<dbReference type="CDD" id="cd00488">
    <property type="entry name" value="PCD_DCoH"/>
    <property type="match status" value="1"/>
</dbReference>
<evidence type="ECO:0000313" key="6">
    <source>
        <dbReference type="Proteomes" id="UP000724686"/>
    </source>
</evidence>
<sequence>MNPSELERIKDRIPSGWEIVFREEIPFLEKTFRFNSYRSGFEFVIALAVTAEKMNHHPDLTLRYDNVTVVVTTHSKKKLTDLDFSFAEKAEEIFAGRI</sequence>
<evidence type="ECO:0000256" key="4">
    <source>
        <dbReference type="ARBA" id="ARBA00023239"/>
    </source>
</evidence>
<dbReference type="InterPro" id="IPR036428">
    <property type="entry name" value="PCD_sf"/>
</dbReference>
<dbReference type="Gene3D" id="3.30.1360.20">
    <property type="entry name" value="Transcriptional coactivator/pterin dehydratase"/>
    <property type="match status" value="1"/>
</dbReference>
<gene>
    <name evidence="5" type="ORF">JWG45_12680</name>
</gene>
<dbReference type="SUPFAM" id="SSF55248">
    <property type="entry name" value="PCD-like"/>
    <property type="match status" value="1"/>
</dbReference>
<protein>
    <recommendedName>
        <fullName evidence="3">4a-hydroxytetrahydrobiopterin dehydratase</fullName>
        <ecNumber evidence="3">4.2.1.96</ecNumber>
    </recommendedName>
</protein>
<evidence type="ECO:0000256" key="3">
    <source>
        <dbReference type="ARBA" id="ARBA00013252"/>
    </source>
</evidence>
<organism evidence="5 6">
    <name type="scientific">Leptospira ainlahdjerensis</name>
    <dbReference type="NCBI Taxonomy" id="2810033"/>
    <lineage>
        <taxon>Bacteria</taxon>
        <taxon>Pseudomonadati</taxon>
        <taxon>Spirochaetota</taxon>
        <taxon>Spirochaetia</taxon>
        <taxon>Leptospirales</taxon>
        <taxon>Leptospiraceae</taxon>
        <taxon>Leptospira</taxon>
    </lineage>
</organism>
<accession>A0ABS2UCX3</accession>
<keyword evidence="6" id="KW-1185">Reference proteome</keyword>
<comment type="caution">
    <text evidence="5">The sequence shown here is derived from an EMBL/GenBank/DDBJ whole genome shotgun (WGS) entry which is preliminary data.</text>
</comment>
<dbReference type="EC" id="4.2.1.96" evidence="3"/>
<dbReference type="Pfam" id="PF01329">
    <property type="entry name" value="Pterin_4a"/>
    <property type="match status" value="1"/>
</dbReference>
<dbReference type="PANTHER" id="PTHR12599:SF0">
    <property type="entry name" value="PTERIN-4-ALPHA-CARBINOLAMINE DEHYDRATASE"/>
    <property type="match status" value="1"/>
</dbReference>
<reference evidence="5 6" key="1">
    <citation type="submission" date="2021-02" db="EMBL/GenBank/DDBJ databases">
        <title>Leptospira ainlahdjerensis sp. nov., Leptospira ainazelensis sp. nov., Leptospira abararensis sp. nov. and Leptospira chreensis sp. nov., four new species isolated from water sources in Algeria.</title>
        <authorList>
            <person name="Amara Korba A."/>
            <person name="Kainiu M."/>
            <person name="Vincent A.T."/>
            <person name="Mariet J.-F."/>
            <person name="Veyrier F.J."/>
            <person name="Goarant C."/>
            <person name="Picardeau M."/>
        </authorList>
    </citation>
    <scope>NUCLEOTIDE SEQUENCE [LARGE SCALE GENOMIC DNA]</scope>
    <source>
        <strain evidence="5 6">201903070</strain>
    </source>
</reference>
<comment type="similarity">
    <text evidence="2">Belongs to the pterin-4-alpha-carbinolamine dehydratase family.</text>
</comment>
<dbReference type="PANTHER" id="PTHR12599">
    <property type="entry name" value="PTERIN-4-ALPHA-CARBINOLAMINE DEHYDRATASE"/>
    <property type="match status" value="1"/>
</dbReference>
<proteinExistence type="inferred from homology"/>
<dbReference type="InterPro" id="IPR001533">
    <property type="entry name" value="Pterin_deHydtase"/>
</dbReference>